<dbReference type="RefSeq" id="WP_038640952.1">
    <property type="nucleotide sequence ID" value="NZ_CP009888.1"/>
</dbReference>
<reference evidence="2 3" key="1">
    <citation type="submission" date="2014-11" db="EMBL/GenBank/DDBJ databases">
        <title>Complete Genome Sequence of Pseudoalteromonas sp. Strain OCN003 Isolated from Kaneohe Bay, Oahu, Hawaii.</title>
        <authorList>
            <person name="Beurmann S."/>
            <person name="Videau P."/>
            <person name="Ushijima B."/>
            <person name="Smith A.M."/>
            <person name="Aeby G.S."/>
            <person name="Callahan S.M."/>
            <person name="Belcaid M."/>
        </authorList>
    </citation>
    <scope>NUCLEOTIDE SEQUENCE [LARGE SCALE GENOMIC DNA]</scope>
    <source>
        <strain evidence="2 3">OCN003</strain>
    </source>
</reference>
<dbReference type="EMBL" id="CP009888">
    <property type="protein sequence ID" value="AIY65244.1"/>
    <property type="molecule type" value="Genomic_DNA"/>
</dbReference>
<protein>
    <submittedName>
        <fullName evidence="2">Uncharacterized protein</fullName>
    </submittedName>
</protein>
<sequence>MKKSIFISVSVIALLIAYVFSDTLFHQPLKIKSLENKNDGVIEHQVLHHNDTVNLNHAEEKSNTSPSDINKSTEHSNSKIATCDKEPNFDIYQYFASQETLENNIFDDTYLSNLLDQDAVSLESQTTQALLSLAKNSDDISSLLELYQENQNNKLIAHHVLIACKTQKCDKTLISNALNTDRNNGASWLAYANLIHSEEIFENTSSALINAANAPVYTEYWSERFNLVEETLNQLGVNTEYSPIISQPISAAFPLPGFRVISDICQNADPNDIRLLDACINLGKQLELSQSTLISTAIGVALQRQAFEKLGDENALSFLDKSSNAFNLKMIESAKAAQIVMRNKEHALAYYEHLKSSNEVAASSFLINQAKTLSSLDGFDPCAVNW</sequence>
<evidence type="ECO:0000313" key="3">
    <source>
        <dbReference type="Proteomes" id="UP000030341"/>
    </source>
</evidence>
<dbReference type="AlphaFoldDB" id="A0A0A7EF38"/>
<dbReference type="KEGG" id="pseo:OM33_08795"/>
<feature type="region of interest" description="Disordered" evidence="1">
    <location>
        <begin position="57"/>
        <end position="77"/>
    </location>
</feature>
<evidence type="ECO:0000256" key="1">
    <source>
        <dbReference type="SAM" id="MobiDB-lite"/>
    </source>
</evidence>
<accession>A0A0A7EF38</accession>
<dbReference type="HOGENOM" id="CLU_715464_0_0_6"/>
<dbReference type="Proteomes" id="UP000030341">
    <property type="component" value="Chromosome 1"/>
</dbReference>
<evidence type="ECO:0000313" key="2">
    <source>
        <dbReference type="EMBL" id="AIY65244.1"/>
    </source>
</evidence>
<proteinExistence type="predicted"/>
<name>A0A0A7EF38_9GAMM</name>
<keyword evidence="3" id="KW-1185">Reference proteome</keyword>
<organism evidence="2 3">
    <name type="scientific">Pseudoalteromonas piratica</name>
    <dbReference type="NCBI Taxonomy" id="1348114"/>
    <lineage>
        <taxon>Bacteria</taxon>
        <taxon>Pseudomonadati</taxon>
        <taxon>Pseudomonadota</taxon>
        <taxon>Gammaproteobacteria</taxon>
        <taxon>Alteromonadales</taxon>
        <taxon>Pseudoalteromonadaceae</taxon>
        <taxon>Pseudoalteromonas</taxon>
    </lineage>
</organism>
<dbReference type="eggNOG" id="ENOG5031KZ1">
    <property type="taxonomic scope" value="Bacteria"/>
</dbReference>
<dbReference type="OrthoDB" id="6228161at2"/>
<gene>
    <name evidence="2" type="ORF">OM33_08795</name>
</gene>